<dbReference type="Proteomes" id="UP000562045">
    <property type="component" value="Unassembled WGS sequence"/>
</dbReference>
<comment type="caution">
    <text evidence="1">The sequence shown here is derived from an EMBL/GenBank/DDBJ whole genome shotgun (WGS) entry which is preliminary data.</text>
</comment>
<evidence type="ECO:0000313" key="1">
    <source>
        <dbReference type="EMBL" id="NYI43709.1"/>
    </source>
</evidence>
<proteinExistence type="predicted"/>
<organism evidence="1 2">
    <name type="scientific">Nocardioides aromaticivorans</name>
    <dbReference type="NCBI Taxonomy" id="200618"/>
    <lineage>
        <taxon>Bacteria</taxon>
        <taxon>Bacillati</taxon>
        <taxon>Actinomycetota</taxon>
        <taxon>Actinomycetes</taxon>
        <taxon>Propionibacteriales</taxon>
        <taxon>Nocardioidaceae</taxon>
        <taxon>Nocardioides</taxon>
    </lineage>
</organism>
<dbReference type="AlphaFoldDB" id="A0A7Z0CK24"/>
<dbReference type="RefSeq" id="WP_179647819.1">
    <property type="nucleotide sequence ID" value="NZ_JACBZM010000001.1"/>
</dbReference>
<reference evidence="1 2" key="1">
    <citation type="submission" date="2020-07" db="EMBL/GenBank/DDBJ databases">
        <title>Sequencing the genomes of 1000 actinobacteria strains.</title>
        <authorList>
            <person name="Klenk H.-P."/>
        </authorList>
    </citation>
    <scope>NUCLEOTIDE SEQUENCE [LARGE SCALE GENOMIC DNA]</scope>
    <source>
        <strain evidence="1 2">DSM 15131</strain>
    </source>
</reference>
<dbReference type="EMBL" id="JACBZM010000001">
    <property type="protein sequence ID" value="NYI43709.1"/>
    <property type="molecule type" value="Genomic_DNA"/>
</dbReference>
<accession>A0A7Z0CK24</accession>
<protein>
    <submittedName>
        <fullName evidence="1">Uncharacterized protein</fullName>
    </submittedName>
</protein>
<sequence>MGWKTALTVVRGASVEDLAKAGYMPDGGTSTPDEAIAEGLGDHLSVVVHGDDLVLIGRGTDPDLAGTLHAALDVEVAHAFFMSTVDYYTWTVAHAGGRRSWSCGEGEVVVDEGDPLPEEGTLRVLDERGLRRLLEARTGLRLADLATGTARSLAFSSPVPERRKRRWFGRG</sequence>
<gene>
    <name evidence="1" type="ORF">BJ993_000789</name>
</gene>
<name>A0A7Z0CK24_9ACTN</name>
<evidence type="ECO:0000313" key="2">
    <source>
        <dbReference type="Proteomes" id="UP000562045"/>
    </source>
</evidence>